<feature type="region of interest" description="Disordered" evidence="1">
    <location>
        <begin position="21"/>
        <end position="68"/>
    </location>
</feature>
<comment type="caution">
    <text evidence="2">The sequence shown here is derived from an EMBL/GenBank/DDBJ whole genome shotgun (WGS) entry which is preliminary data.</text>
</comment>
<protein>
    <submittedName>
        <fullName evidence="2">Uncharacterized protein</fullName>
    </submittedName>
</protein>
<organism evidence="2 3">
    <name type="scientific">Heterodera trifolii</name>
    <dbReference type="NCBI Taxonomy" id="157864"/>
    <lineage>
        <taxon>Eukaryota</taxon>
        <taxon>Metazoa</taxon>
        <taxon>Ecdysozoa</taxon>
        <taxon>Nematoda</taxon>
        <taxon>Chromadorea</taxon>
        <taxon>Rhabditida</taxon>
        <taxon>Tylenchina</taxon>
        <taxon>Tylenchomorpha</taxon>
        <taxon>Tylenchoidea</taxon>
        <taxon>Heteroderidae</taxon>
        <taxon>Heteroderinae</taxon>
        <taxon>Heterodera</taxon>
    </lineage>
</organism>
<evidence type="ECO:0000313" key="2">
    <source>
        <dbReference type="EMBL" id="KAL3109624.1"/>
    </source>
</evidence>
<dbReference type="EMBL" id="JBICBT010000562">
    <property type="protein sequence ID" value="KAL3109624.1"/>
    <property type="molecule type" value="Genomic_DNA"/>
</dbReference>
<dbReference type="AlphaFoldDB" id="A0ABD2L3E9"/>
<name>A0ABD2L3E9_9BILA</name>
<dbReference type="InterPro" id="IPR036397">
    <property type="entry name" value="RNaseH_sf"/>
</dbReference>
<dbReference type="InterPro" id="IPR012337">
    <property type="entry name" value="RNaseH-like_sf"/>
</dbReference>
<proteinExistence type="predicted"/>
<accession>A0ABD2L3E9</accession>
<evidence type="ECO:0000256" key="1">
    <source>
        <dbReference type="SAM" id="MobiDB-lite"/>
    </source>
</evidence>
<keyword evidence="3" id="KW-1185">Reference proteome</keyword>
<dbReference type="Gene3D" id="3.30.420.10">
    <property type="entry name" value="Ribonuclease H-like superfamily/Ribonuclease H"/>
    <property type="match status" value="1"/>
</dbReference>
<evidence type="ECO:0000313" key="3">
    <source>
        <dbReference type="Proteomes" id="UP001620626"/>
    </source>
</evidence>
<dbReference type="SUPFAM" id="SSF53098">
    <property type="entry name" value="Ribonuclease H-like"/>
    <property type="match status" value="1"/>
</dbReference>
<reference evidence="2 3" key="1">
    <citation type="submission" date="2024-10" db="EMBL/GenBank/DDBJ databases">
        <authorList>
            <person name="Kim D."/>
        </authorList>
    </citation>
    <scope>NUCLEOTIDE SEQUENCE [LARGE SCALE GENOMIC DNA]</scope>
    <source>
        <strain evidence="2">BH-2024</strain>
    </source>
</reference>
<gene>
    <name evidence="2" type="ORF">niasHT_018822</name>
</gene>
<sequence>MTSTEIEQLIRKLFFSSITSEIPPKNDGTDNDGLAAVDRPARRSASAVGAKRSAETDGGQKLSDEGTTSKKKRIWEGADYVTRYICGMIHTDPFMTQCDLCDVAARRVSQFQWAATIGKRHKDEYIGDFVYQAPQSEEKIDVIANVVRRCIESFKKNRNKPPQRVVILRNGCTNGMCPI</sequence>
<dbReference type="Proteomes" id="UP001620626">
    <property type="component" value="Unassembled WGS sequence"/>
</dbReference>